<feature type="compositionally biased region" description="Basic and acidic residues" evidence="1">
    <location>
        <begin position="664"/>
        <end position="679"/>
    </location>
</feature>
<dbReference type="RefSeq" id="XP_020092060.1">
    <property type="nucleotide sequence ID" value="XM_020236471.1"/>
</dbReference>
<feature type="domain" description="J" evidence="2">
    <location>
        <begin position="38"/>
        <end position="100"/>
    </location>
</feature>
<evidence type="ECO:0000256" key="1">
    <source>
        <dbReference type="SAM" id="MobiDB-lite"/>
    </source>
</evidence>
<dbReference type="Gene3D" id="3.40.30.10">
    <property type="entry name" value="Glutaredoxin"/>
    <property type="match status" value="1"/>
</dbReference>
<feature type="region of interest" description="Disordered" evidence="1">
    <location>
        <begin position="637"/>
        <end position="691"/>
    </location>
</feature>
<dbReference type="InterPro" id="IPR036869">
    <property type="entry name" value="J_dom_sf"/>
</dbReference>
<evidence type="ECO:0000313" key="3">
    <source>
        <dbReference type="Proteomes" id="UP000515123"/>
    </source>
</evidence>
<keyword evidence="3" id="KW-1185">Reference proteome</keyword>
<dbReference type="Proteomes" id="UP000515123">
    <property type="component" value="Linkage group 1"/>
</dbReference>
<dbReference type="Gene3D" id="1.10.287.110">
    <property type="entry name" value="DnaJ domain"/>
    <property type="match status" value="1"/>
</dbReference>
<proteinExistence type="predicted"/>
<reference evidence="4" key="2">
    <citation type="submission" date="2025-08" db="UniProtKB">
        <authorList>
            <consortium name="RefSeq"/>
        </authorList>
    </citation>
    <scope>IDENTIFICATION</scope>
    <source>
        <tissue evidence="4">Leaf</tissue>
    </source>
</reference>
<reference evidence="3" key="1">
    <citation type="journal article" date="2015" name="Nat. Genet.">
        <title>The pineapple genome and the evolution of CAM photosynthesis.</title>
        <authorList>
            <person name="Ming R."/>
            <person name="VanBuren R."/>
            <person name="Wai C.M."/>
            <person name="Tang H."/>
            <person name="Schatz M.C."/>
            <person name="Bowers J.E."/>
            <person name="Lyons E."/>
            <person name="Wang M.L."/>
            <person name="Chen J."/>
            <person name="Biggers E."/>
            <person name="Zhang J."/>
            <person name="Huang L."/>
            <person name="Zhang L."/>
            <person name="Miao W."/>
            <person name="Zhang J."/>
            <person name="Ye Z."/>
            <person name="Miao C."/>
            <person name="Lin Z."/>
            <person name="Wang H."/>
            <person name="Zhou H."/>
            <person name="Yim W.C."/>
            <person name="Priest H.D."/>
            <person name="Zheng C."/>
            <person name="Woodhouse M."/>
            <person name="Edger P.P."/>
            <person name="Guyot R."/>
            <person name="Guo H.B."/>
            <person name="Guo H."/>
            <person name="Zheng G."/>
            <person name="Singh R."/>
            <person name="Sharma A."/>
            <person name="Min X."/>
            <person name="Zheng Y."/>
            <person name="Lee H."/>
            <person name="Gurtowski J."/>
            <person name="Sedlazeck F.J."/>
            <person name="Harkess A."/>
            <person name="McKain M.R."/>
            <person name="Liao Z."/>
            <person name="Fang J."/>
            <person name="Liu J."/>
            <person name="Zhang X."/>
            <person name="Zhang Q."/>
            <person name="Hu W."/>
            <person name="Qin Y."/>
            <person name="Wang K."/>
            <person name="Chen L.Y."/>
            <person name="Shirley N."/>
            <person name="Lin Y.R."/>
            <person name="Liu L.Y."/>
            <person name="Hernandez A.G."/>
            <person name="Wright C.L."/>
            <person name="Bulone V."/>
            <person name="Tuskan G.A."/>
            <person name="Heath K."/>
            <person name="Zee F."/>
            <person name="Moore P.H."/>
            <person name="Sunkar R."/>
            <person name="Leebens-Mack J.H."/>
            <person name="Mockler T."/>
            <person name="Bennetzen J.L."/>
            <person name="Freeling M."/>
            <person name="Sankoff D."/>
            <person name="Paterson A.H."/>
            <person name="Zhu X."/>
            <person name="Yang X."/>
            <person name="Smith J.A."/>
            <person name="Cushman J.C."/>
            <person name="Paull R.E."/>
            <person name="Yu Q."/>
        </authorList>
    </citation>
    <scope>NUCLEOTIDE SEQUENCE [LARGE SCALE GENOMIC DNA]</scope>
    <source>
        <strain evidence="3">cv. F153</strain>
    </source>
</reference>
<dbReference type="PANTHER" id="PTHR44303">
    <property type="entry name" value="DNAJ HOMOLOG SUBFAMILY C MEMBER 16"/>
    <property type="match status" value="1"/>
</dbReference>
<dbReference type="OrthoDB" id="767702at2759"/>
<gene>
    <name evidence="4" type="primary">LOC109712725</name>
</gene>
<dbReference type="GO" id="GO:0005783">
    <property type="term" value="C:endoplasmic reticulum"/>
    <property type="evidence" value="ECO:0007669"/>
    <property type="project" value="UniProtKB-ARBA"/>
</dbReference>
<dbReference type="AlphaFoldDB" id="A0A6P5FFP2"/>
<dbReference type="Pfam" id="PF00226">
    <property type="entry name" value="DnaJ"/>
    <property type="match status" value="1"/>
</dbReference>
<accession>A0A6P5FFP2</accession>
<protein>
    <submittedName>
        <fullName evidence="4">DnaJ homolog subfamily C member 16</fullName>
    </submittedName>
</protein>
<dbReference type="CDD" id="cd06257">
    <property type="entry name" value="DnaJ"/>
    <property type="match status" value="1"/>
</dbReference>
<feature type="compositionally biased region" description="Basic residues" evidence="1">
    <location>
        <begin position="653"/>
        <end position="663"/>
    </location>
</feature>
<dbReference type="PANTHER" id="PTHR44303:SF2">
    <property type="entry name" value="DNAJ HOMOLOG SUBFAMILY C MEMBER 16"/>
    <property type="match status" value="1"/>
</dbReference>
<dbReference type="SUPFAM" id="SSF46565">
    <property type="entry name" value="Chaperone J-domain"/>
    <property type="match status" value="1"/>
</dbReference>
<evidence type="ECO:0000259" key="2">
    <source>
        <dbReference type="PROSITE" id="PS50076"/>
    </source>
</evidence>
<name>A0A6P5FFP2_ANACO</name>
<organism evidence="3 4">
    <name type="scientific">Ananas comosus</name>
    <name type="common">Pineapple</name>
    <name type="synonym">Ananas ananas</name>
    <dbReference type="NCBI Taxonomy" id="4615"/>
    <lineage>
        <taxon>Eukaryota</taxon>
        <taxon>Viridiplantae</taxon>
        <taxon>Streptophyta</taxon>
        <taxon>Embryophyta</taxon>
        <taxon>Tracheophyta</taxon>
        <taxon>Spermatophyta</taxon>
        <taxon>Magnoliopsida</taxon>
        <taxon>Liliopsida</taxon>
        <taxon>Poales</taxon>
        <taxon>Bromeliaceae</taxon>
        <taxon>Bromelioideae</taxon>
        <taxon>Ananas</taxon>
    </lineage>
</organism>
<dbReference type="SUPFAM" id="SSF52833">
    <property type="entry name" value="Thioredoxin-like"/>
    <property type="match status" value="2"/>
</dbReference>
<dbReference type="InterPro" id="IPR036249">
    <property type="entry name" value="Thioredoxin-like_sf"/>
</dbReference>
<dbReference type="InterPro" id="IPR052448">
    <property type="entry name" value="DnaJ_C16_autophagy_reg"/>
</dbReference>
<dbReference type="GeneID" id="109712725"/>
<evidence type="ECO:0000313" key="4">
    <source>
        <dbReference type="RefSeq" id="XP_020092060.1"/>
    </source>
</evidence>
<feature type="compositionally biased region" description="Polar residues" evidence="1">
    <location>
        <begin position="637"/>
        <end position="648"/>
    </location>
</feature>
<dbReference type="InterPro" id="IPR001623">
    <property type="entry name" value="DnaJ_domain"/>
</dbReference>
<dbReference type="PROSITE" id="PS50076">
    <property type="entry name" value="DNAJ_2"/>
    <property type="match status" value="1"/>
</dbReference>
<sequence>MAWIAIPPLLKRYWIPILLFALGLFFQLVVLPSSYPPTHYDVLGVKRYASIEEVAKAYEEISNKWHSRVDLPTTIDFIKIRYAFELLTNPVWKRDYDHLGLDEQLHVFQRVKKQYEKEDFSTIKLPLLSESSFSWDDNGFNILTREKFISAIEKGKPLLIQVCSTGSSRCAQFINSWKRISSLLDGVADTGTVEAGDVELVAYLAEKKFTKQPFFRNGLPALVAFPENCRSADCFVRYQGELSVDAIVDWMATAILGLPRILYYSKEALVPNFIRKSGHHKVKVLCFSSTGERAAPYLRQVAEDYSSYLSFGLVLWREEDSQFWWNLFGVESAPAFVFLKGPGVKPVVYHGSSNSSDFIKILEEHKHQELPQLRSDSSVDLGCDARGYSRAGSDSMIWYCVIVAGRPGLELSKLRGAIRRVQDVLLDVVDSDDIGKENPLVKESAAAAAMKQRRLTFVWLDGEVQKERCLFYLAQEYAEGTCGPRNFEDTVEDPKLFVVRFQKQSIEDALKEEKRTNNILHTLRGQDSNLASQLVARYNGSDDIQEIIQWISQIIKDGDTREIPFFTQTVPPLNPEERNQKWSKSVHGMRSAGEGLKERVKNFVSHIGDYGSDPRVGPSLLLCACISFGTIWLQSTRTNQPSAQNESAAASRKDRRQRPRASRSNHDRPESITDAEPKDAYNMLSTNSDSE</sequence>